<organism evidence="1 2">
    <name type="scientific">Neocallimastix californiae</name>
    <dbReference type="NCBI Taxonomy" id="1754190"/>
    <lineage>
        <taxon>Eukaryota</taxon>
        <taxon>Fungi</taxon>
        <taxon>Fungi incertae sedis</taxon>
        <taxon>Chytridiomycota</taxon>
        <taxon>Chytridiomycota incertae sedis</taxon>
        <taxon>Neocallimastigomycetes</taxon>
        <taxon>Neocallimastigales</taxon>
        <taxon>Neocallimastigaceae</taxon>
        <taxon>Neocallimastix</taxon>
    </lineage>
</organism>
<accession>A0A1Y2AM39</accession>
<dbReference type="Proteomes" id="UP000193920">
    <property type="component" value="Unassembled WGS sequence"/>
</dbReference>
<comment type="caution">
    <text evidence="1">The sequence shown here is derived from an EMBL/GenBank/DDBJ whole genome shotgun (WGS) entry which is preliminary data.</text>
</comment>
<evidence type="ECO:0000313" key="2">
    <source>
        <dbReference type="Proteomes" id="UP000193920"/>
    </source>
</evidence>
<dbReference type="AlphaFoldDB" id="A0A1Y2AM39"/>
<sequence length="414" mass="49365">MLGNEEVMIERYSYFIKILFKYMEKYNKDNLDFAEIKTNYEVNNFIKTSKKYQHTKFIKNFPELFKNPKYRKYKRIISLNNFIPKLVYQDDKLIDAFDGTGSKNIINNTNFMKYIVEKKNEYQKTKAKKKLLSTSEKNINIKNKFKKINATKRTYANKDTNSKRKKAVIGRLVRLHFKFDTFNNIKGEIFQFGMRIANKNIKTLAQVKRCIDNLKANLNSYSYEEIQEVITLHPIKVLNQEMSSNSYIDVNLHTNSTTIKNGFWLYYFIIIKDNNDIVVSDPFSLISYKQLHKRKKNSFLEKHKNYMIKDKESLYPYYFKSMFFFDEDTKSYKLKKTFNFSINFYKKREPKENNKNSGNNKEMKKNIKTNYIHSYCSEAISNSYENYSGSEEVLKDLIPFNSVLDLNSVSIPKN</sequence>
<reference evidence="1 2" key="1">
    <citation type="submission" date="2016-08" db="EMBL/GenBank/DDBJ databases">
        <title>A Parts List for Fungal Cellulosomes Revealed by Comparative Genomics.</title>
        <authorList>
            <consortium name="DOE Joint Genome Institute"/>
            <person name="Haitjema C.H."/>
            <person name="Gilmore S.P."/>
            <person name="Henske J.K."/>
            <person name="Solomon K.V."/>
            <person name="De Groot R."/>
            <person name="Kuo A."/>
            <person name="Mondo S.J."/>
            <person name="Salamov A.A."/>
            <person name="Labutti K."/>
            <person name="Zhao Z."/>
            <person name="Chiniquy J."/>
            <person name="Barry K."/>
            <person name="Brewer H.M."/>
            <person name="Purvine S.O."/>
            <person name="Wright A.T."/>
            <person name="Boxma B."/>
            <person name="Van Alen T."/>
            <person name="Hackstein J.H."/>
            <person name="Baker S.E."/>
            <person name="Grigoriev I.V."/>
            <person name="O'Malley M.A."/>
        </authorList>
    </citation>
    <scope>NUCLEOTIDE SEQUENCE [LARGE SCALE GENOMIC DNA]</scope>
    <source>
        <strain evidence="1 2">G1</strain>
    </source>
</reference>
<protein>
    <submittedName>
        <fullName evidence="1">Uncharacterized protein</fullName>
    </submittedName>
</protein>
<proteinExistence type="predicted"/>
<gene>
    <name evidence="1" type="ORF">LY90DRAFT_515083</name>
</gene>
<name>A0A1Y2AM39_9FUNG</name>
<keyword evidence="2" id="KW-1185">Reference proteome</keyword>
<evidence type="ECO:0000313" key="1">
    <source>
        <dbReference type="EMBL" id="ORY23287.1"/>
    </source>
</evidence>
<dbReference type="EMBL" id="MCOG01000235">
    <property type="protein sequence ID" value="ORY23287.1"/>
    <property type="molecule type" value="Genomic_DNA"/>
</dbReference>